<keyword evidence="5" id="KW-1185">Reference proteome</keyword>
<comment type="caution">
    <text evidence="4">The sequence shown here is derived from an EMBL/GenBank/DDBJ whole genome shotgun (WGS) entry which is preliminary data.</text>
</comment>
<name>A0ABT2VK68_9ALTE</name>
<evidence type="ECO:0000256" key="2">
    <source>
        <dbReference type="ARBA" id="ARBA00022729"/>
    </source>
</evidence>
<dbReference type="Pfam" id="PF00497">
    <property type="entry name" value="SBP_bac_3"/>
    <property type="match status" value="1"/>
</dbReference>
<comment type="similarity">
    <text evidence="1">Belongs to the bacterial solute-binding protein 3 family.</text>
</comment>
<dbReference type="SUPFAM" id="SSF53850">
    <property type="entry name" value="Periplasmic binding protein-like II"/>
    <property type="match status" value="1"/>
</dbReference>
<evidence type="ECO:0000256" key="1">
    <source>
        <dbReference type="ARBA" id="ARBA00010333"/>
    </source>
</evidence>
<dbReference type="InterPro" id="IPR001638">
    <property type="entry name" value="Solute-binding_3/MltF_N"/>
</dbReference>
<organism evidence="4 5">
    <name type="scientific">Alteromonas salexigens</name>
    <dbReference type="NCBI Taxonomy" id="2982530"/>
    <lineage>
        <taxon>Bacteria</taxon>
        <taxon>Pseudomonadati</taxon>
        <taxon>Pseudomonadota</taxon>
        <taxon>Gammaproteobacteria</taxon>
        <taxon>Alteromonadales</taxon>
        <taxon>Alteromonadaceae</taxon>
        <taxon>Alteromonas/Salinimonas group</taxon>
        <taxon>Alteromonas</taxon>
    </lineage>
</organism>
<dbReference type="PANTHER" id="PTHR35936:SF25">
    <property type="entry name" value="ABC TRANSPORTER SUBSTRATE-BINDING PROTEIN"/>
    <property type="match status" value="1"/>
</dbReference>
<dbReference type="PANTHER" id="PTHR35936">
    <property type="entry name" value="MEMBRANE-BOUND LYTIC MUREIN TRANSGLYCOSYLASE F"/>
    <property type="match status" value="1"/>
</dbReference>
<dbReference type="Proteomes" id="UP001209257">
    <property type="component" value="Unassembled WGS sequence"/>
</dbReference>
<dbReference type="EMBL" id="JAOTJC010000004">
    <property type="protein sequence ID" value="MCU7553208.1"/>
    <property type="molecule type" value="Genomic_DNA"/>
</dbReference>
<reference evidence="5" key="1">
    <citation type="submission" date="2023-07" db="EMBL/GenBank/DDBJ databases">
        <title>Study on multiphase classification of strain Alteromonas salexigens isolated from the Yellow Sea.</title>
        <authorList>
            <person name="Sun L."/>
        </authorList>
    </citation>
    <scope>NUCLEOTIDE SEQUENCE [LARGE SCALE GENOMIC DNA]</scope>
    <source>
        <strain evidence="5">ASW11-19</strain>
    </source>
</reference>
<protein>
    <submittedName>
        <fullName evidence="4">Transporter substrate-binding domain-containing protein</fullName>
    </submittedName>
</protein>
<gene>
    <name evidence="4" type="ORF">OCL06_01195</name>
</gene>
<dbReference type="RefSeq" id="WP_262991909.1">
    <property type="nucleotide sequence ID" value="NZ_JAOTJC010000004.1"/>
</dbReference>
<proteinExistence type="inferred from homology"/>
<evidence type="ECO:0000313" key="5">
    <source>
        <dbReference type="Proteomes" id="UP001209257"/>
    </source>
</evidence>
<dbReference type="Gene3D" id="3.40.190.10">
    <property type="entry name" value="Periplasmic binding protein-like II"/>
    <property type="match status" value="2"/>
</dbReference>
<feature type="domain" description="Solute-binding protein family 3/N-terminal" evidence="3">
    <location>
        <begin position="26"/>
        <end position="257"/>
    </location>
</feature>
<sequence length="266" mass="30614">MRFFTLILSLTLLILPGYSEAHAWLKVKIATTEYAPYTSTDMEHGGYINHVISRAFLETGVIVEYTSMPWDEALERTQAGEFDAISYGNFVRSREDEFWHSDPISVENLVFYTNKESGIDSWSELEGLKSHKMGVTKGYLYTDELSAYIKKSDNIVTKEDDHANFNALVDGEIDVFPIDELTGWYILQSEFSEAERNDLRQMSPFISTVTTHLLVPKGKNNAKLVLALFNKGLEELTLQGEMKRFKRLLKQGFYQHPEKPVNYDRR</sequence>
<dbReference type="SMART" id="SM00062">
    <property type="entry name" value="PBPb"/>
    <property type="match status" value="1"/>
</dbReference>
<evidence type="ECO:0000313" key="4">
    <source>
        <dbReference type="EMBL" id="MCU7553208.1"/>
    </source>
</evidence>
<evidence type="ECO:0000259" key="3">
    <source>
        <dbReference type="SMART" id="SM00062"/>
    </source>
</evidence>
<accession>A0ABT2VK68</accession>
<keyword evidence="2" id="KW-0732">Signal</keyword>